<feature type="non-terminal residue" evidence="3">
    <location>
        <position position="194"/>
    </location>
</feature>
<feature type="region of interest" description="Disordered" evidence="1">
    <location>
        <begin position="28"/>
        <end position="61"/>
    </location>
</feature>
<organism evidence="3 4">
    <name type="scientific">Polarella glacialis</name>
    <name type="common">Dinoflagellate</name>
    <dbReference type="NCBI Taxonomy" id="89957"/>
    <lineage>
        <taxon>Eukaryota</taxon>
        <taxon>Sar</taxon>
        <taxon>Alveolata</taxon>
        <taxon>Dinophyceae</taxon>
        <taxon>Suessiales</taxon>
        <taxon>Suessiaceae</taxon>
        <taxon>Polarella</taxon>
    </lineage>
</organism>
<evidence type="ECO:0000256" key="1">
    <source>
        <dbReference type="SAM" id="MobiDB-lite"/>
    </source>
</evidence>
<accession>A0A813E7R5</accession>
<reference evidence="3" key="1">
    <citation type="submission" date="2021-02" db="EMBL/GenBank/DDBJ databases">
        <authorList>
            <person name="Dougan E. K."/>
            <person name="Rhodes N."/>
            <person name="Thang M."/>
            <person name="Chan C."/>
        </authorList>
    </citation>
    <scope>NUCLEOTIDE SEQUENCE</scope>
</reference>
<dbReference type="OrthoDB" id="420100at2759"/>
<feature type="compositionally biased region" description="Acidic residues" evidence="1">
    <location>
        <begin position="46"/>
        <end position="59"/>
    </location>
</feature>
<sequence>MKLWSLVLFLGLCAFLVAPGHSSAEVDEEAWNNKEAQSAGHSTFEDGVEADADGGNDDQDLGRIPSTVYVMEHGFLSSADATSWLPRGTMMLSGAHGSYEARLSDAKEFVELKPELQQKLGKAASQDQYYAIRLYNPESPSRVLQAAIPADLLSEHFEDWHDILEVSVGAAGIPVGLSYRVKHTLGLMLFDHTQ</sequence>
<dbReference type="Proteomes" id="UP000654075">
    <property type="component" value="Unassembled WGS sequence"/>
</dbReference>
<evidence type="ECO:0000313" key="4">
    <source>
        <dbReference type="Proteomes" id="UP000654075"/>
    </source>
</evidence>
<dbReference type="AlphaFoldDB" id="A0A813E7R5"/>
<protein>
    <submittedName>
        <fullName evidence="3">Uncharacterized protein</fullName>
    </submittedName>
</protein>
<keyword evidence="2" id="KW-0732">Signal</keyword>
<name>A0A813E7R5_POLGL</name>
<dbReference type="CDD" id="cd22209">
    <property type="entry name" value="EMC10"/>
    <property type="match status" value="1"/>
</dbReference>
<proteinExistence type="predicted"/>
<keyword evidence="4" id="KW-1185">Reference proteome</keyword>
<evidence type="ECO:0000313" key="3">
    <source>
        <dbReference type="EMBL" id="CAE8594995.1"/>
    </source>
</evidence>
<comment type="caution">
    <text evidence="3">The sequence shown here is derived from an EMBL/GenBank/DDBJ whole genome shotgun (WGS) entry which is preliminary data.</text>
</comment>
<gene>
    <name evidence="3" type="ORF">PGLA1383_LOCUS13516</name>
</gene>
<feature type="signal peptide" evidence="2">
    <location>
        <begin position="1"/>
        <end position="24"/>
    </location>
</feature>
<dbReference type="EMBL" id="CAJNNV010007482">
    <property type="protein sequence ID" value="CAE8594995.1"/>
    <property type="molecule type" value="Genomic_DNA"/>
</dbReference>
<evidence type="ECO:0000256" key="2">
    <source>
        <dbReference type="SAM" id="SignalP"/>
    </source>
</evidence>
<feature type="chain" id="PRO_5032418012" evidence="2">
    <location>
        <begin position="25"/>
        <end position="194"/>
    </location>
</feature>